<comment type="caution">
    <text evidence="7">The sequence shown here is derived from an EMBL/GenBank/DDBJ whole genome shotgun (WGS) entry which is preliminary data.</text>
</comment>
<dbReference type="SUPFAM" id="SSF103473">
    <property type="entry name" value="MFS general substrate transporter"/>
    <property type="match status" value="1"/>
</dbReference>
<evidence type="ECO:0000256" key="1">
    <source>
        <dbReference type="ARBA" id="ARBA00004141"/>
    </source>
</evidence>
<dbReference type="EMBL" id="JAODUO010000081">
    <property type="protein sequence ID" value="KAK2190394.1"/>
    <property type="molecule type" value="Genomic_DNA"/>
</dbReference>
<feature type="transmembrane region" description="Helical" evidence="6">
    <location>
        <begin position="360"/>
        <end position="380"/>
    </location>
</feature>
<dbReference type="PANTHER" id="PTHR23507:SF1">
    <property type="entry name" value="FI18259P1-RELATED"/>
    <property type="match status" value="1"/>
</dbReference>
<sequence length="526" mass="57844">MASMFGEGEGQLLGRTQRILLELSTVLYFTAKNSAIPLVQQYIYFLVGKKYAGGVAGLGRLNGDNIAEVSNGHYHNTSTDGVTSQPQYDRVLADRVNEESSLIILYLNMAELLPAAIVVLLLGFWSDLTGKRKFLMWLPCIGNAVYALGFLLPLYICDGNIDSALTKAFFVVASIVSGLSGSVPGFLSGNASYISDTDTRGRRTLRLAIVELSIGMTFGLSNLLNGFWIRATQHYEQPLWFVFGCSVVPFFLLFFCLKEPNGELTSQLGQPTAFKDFRAIRNVFGCSTVSQKKLWAIFIAFQIYVFVQQGQERTFVLFLQNSPLYWKSLQIGLFLFVLYALSGLGCWPGVPLLHRVCDDVSIAIIAMISKAVGSFILAFARNDAMVYLSSVVQLFHLTPYAVARSMASKEVGESEQGSVYALLHSVQSVAVFLGPLVHNAVFAVTLHSMSGLVFLVSGPVLVVPVLLLVWIKHKDRNLGYFSMEGANAPQPLTPTMTPLSEVSGFAQRPPDYIADDEERHHVDNPP</sequence>
<evidence type="ECO:0000256" key="4">
    <source>
        <dbReference type="ARBA" id="ARBA00023136"/>
    </source>
</evidence>
<feature type="compositionally biased region" description="Basic and acidic residues" evidence="5">
    <location>
        <begin position="517"/>
        <end position="526"/>
    </location>
</feature>
<feature type="transmembrane region" description="Helical" evidence="6">
    <location>
        <begin position="168"/>
        <end position="187"/>
    </location>
</feature>
<evidence type="ECO:0000256" key="2">
    <source>
        <dbReference type="ARBA" id="ARBA00022692"/>
    </source>
</evidence>
<evidence type="ECO:0000256" key="6">
    <source>
        <dbReference type="SAM" id="Phobius"/>
    </source>
</evidence>
<evidence type="ECO:0000313" key="7">
    <source>
        <dbReference type="EMBL" id="KAK2190394.1"/>
    </source>
</evidence>
<dbReference type="Proteomes" id="UP001209878">
    <property type="component" value="Unassembled WGS sequence"/>
</dbReference>
<evidence type="ECO:0000313" key="8">
    <source>
        <dbReference type="Proteomes" id="UP001209878"/>
    </source>
</evidence>
<feature type="transmembrane region" description="Helical" evidence="6">
    <location>
        <begin position="449"/>
        <end position="471"/>
    </location>
</feature>
<gene>
    <name evidence="7" type="ORF">NP493_82g04002</name>
</gene>
<keyword evidence="4 6" id="KW-0472">Membrane</keyword>
<keyword evidence="2 6" id="KW-0812">Transmembrane</keyword>
<dbReference type="AlphaFoldDB" id="A0AAD9P8Y1"/>
<dbReference type="GO" id="GO:0022857">
    <property type="term" value="F:transmembrane transporter activity"/>
    <property type="evidence" value="ECO:0007669"/>
    <property type="project" value="InterPro"/>
</dbReference>
<dbReference type="Gene3D" id="1.20.1250.20">
    <property type="entry name" value="MFS general substrate transporter like domains"/>
    <property type="match status" value="1"/>
</dbReference>
<organism evidence="7 8">
    <name type="scientific">Ridgeia piscesae</name>
    <name type="common">Tubeworm</name>
    <dbReference type="NCBI Taxonomy" id="27915"/>
    <lineage>
        <taxon>Eukaryota</taxon>
        <taxon>Metazoa</taxon>
        <taxon>Spiralia</taxon>
        <taxon>Lophotrochozoa</taxon>
        <taxon>Annelida</taxon>
        <taxon>Polychaeta</taxon>
        <taxon>Sedentaria</taxon>
        <taxon>Canalipalpata</taxon>
        <taxon>Sabellida</taxon>
        <taxon>Siboglinidae</taxon>
        <taxon>Ridgeia</taxon>
    </lineage>
</organism>
<evidence type="ECO:0000256" key="3">
    <source>
        <dbReference type="ARBA" id="ARBA00022989"/>
    </source>
</evidence>
<accession>A0AAD9P8Y1</accession>
<reference evidence="7" key="1">
    <citation type="journal article" date="2023" name="Mol. Biol. Evol.">
        <title>Third-Generation Sequencing Reveals the Adaptive Role of the Epigenome in Three Deep-Sea Polychaetes.</title>
        <authorList>
            <person name="Perez M."/>
            <person name="Aroh O."/>
            <person name="Sun Y."/>
            <person name="Lan Y."/>
            <person name="Juniper S.K."/>
            <person name="Young C.R."/>
            <person name="Angers B."/>
            <person name="Qian P.Y."/>
        </authorList>
    </citation>
    <scope>NUCLEOTIDE SEQUENCE</scope>
    <source>
        <strain evidence="7">R07B-5</strain>
    </source>
</reference>
<dbReference type="PANTHER" id="PTHR23507">
    <property type="entry name" value="ZGC:174356"/>
    <property type="match status" value="1"/>
</dbReference>
<dbReference type="GO" id="GO:0016020">
    <property type="term" value="C:membrane"/>
    <property type="evidence" value="ECO:0007669"/>
    <property type="project" value="UniProtKB-SubCell"/>
</dbReference>
<name>A0AAD9P8Y1_RIDPI</name>
<feature type="transmembrane region" description="Helical" evidence="6">
    <location>
        <begin position="134"/>
        <end position="156"/>
    </location>
</feature>
<dbReference type="Pfam" id="PF07690">
    <property type="entry name" value="MFS_1"/>
    <property type="match status" value="1"/>
</dbReference>
<protein>
    <recommendedName>
        <fullName evidence="9">Proton-coupled folate transporter</fullName>
    </recommendedName>
</protein>
<feature type="transmembrane region" description="Helical" evidence="6">
    <location>
        <begin position="239"/>
        <end position="257"/>
    </location>
</feature>
<evidence type="ECO:0000256" key="5">
    <source>
        <dbReference type="SAM" id="MobiDB-lite"/>
    </source>
</evidence>
<keyword evidence="8" id="KW-1185">Reference proteome</keyword>
<dbReference type="InterPro" id="IPR011701">
    <property type="entry name" value="MFS"/>
</dbReference>
<evidence type="ECO:0008006" key="9">
    <source>
        <dbReference type="Google" id="ProtNLM"/>
    </source>
</evidence>
<keyword evidence="3 6" id="KW-1133">Transmembrane helix</keyword>
<proteinExistence type="predicted"/>
<feature type="transmembrane region" description="Helical" evidence="6">
    <location>
        <begin position="294"/>
        <end position="311"/>
    </location>
</feature>
<feature type="transmembrane region" description="Helical" evidence="6">
    <location>
        <begin position="331"/>
        <end position="353"/>
    </location>
</feature>
<dbReference type="InterPro" id="IPR036259">
    <property type="entry name" value="MFS_trans_sf"/>
</dbReference>
<comment type="subcellular location">
    <subcellularLocation>
        <location evidence="1">Membrane</location>
        <topology evidence="1">Multi-pass membrane protein</topology>
    </subcellularLocation>
</comment>
<feature type="transmembrane region" description="Helical" evidence="6">
    <location>
        <begin position="103"/>
        <end position="122"/>
    </location>
</feature>
<feature type="region of interest" description="Disordered" evidence="5">
    <location>
        <begin position="497"/>
        <end position="526"/>
    </location>
</feature>
<feature type="transmembrane region" description="Helical" evidence="6">
    <location>
        <begin position="207"/>
        <end position="227"/>
    </location>
</feature>